<evidence type="ECO:0000256" key="5">
    <source>
        <dbReference type="ARBA" id="ARBA00023002"/>
    </source>
</evidence>
<evidence type="ECO:0000256" key="8">
    <source>
        <dbReference type="PIRSR" id="PIRSR602401-1"/>
    </source>
</evidence>
<evidence type="ECO:0000313" key="11">
    <source>
        <dbReference type="EMBL" id="KAI1725701.1"/>
    </source>
</evidence>
<evidence type="ECO:0000256" key="1">
    <source>
        <dbReference type="ARBA" id="ARBA00001971"/>
    </source>
</evidence>
<dbReference type="InterPro" id="IPR036396">
    <property type="entry name" value="Cyt_P450_sf"/>
</dbReference>
<accession>A0AAD4R5Y9</accession>
<dbReference type="GO" id="GO:0020037">
    <property type="term" value="F:heme binding"/>
    <property type="evidence" value="ECO:0007669"/>
    <property type="project" value="InterPro"/>
</dbReference>
<dbReference type="InterPro" id="IPR050476">
    <property type="entry name" value="Insect_CytP450_Detox"/>
</dbReference>
<dbReference type="PRINTS" id="PR00463">
    <property type="entry name" value="EP450I"/>
</dbReference>
<dbReference type="PRINTS" id="PR00385">
    <property type="entry name" value="P450"/>
</dbReference>
<dbReference type="Proteomes" id="UP001201812">
    <property type="component" value="Unassembled WGS sequence"/>
</dbReference>
<dbReference type="GO" id="GO:0005506">
    <property type="term" value="F:iron ion binding"/>
    <property type="evidence" value="ECO:0007669"/>
    <property type="project" value="InterPro"/>
</dbReference>
<evidence type="ECO:0000256" key="4">
    <source>
        <dbReference type="ARBA" id="ARBA00022723"/>
    </source>
</evidence>
<reference evidence="11" key="1">
    <citation type="submission" date="2022-01" db="EMBL/GenBank/DDBJ databases">
        <title>Genome Sequence Resource for Two Populations of Ditylenchus destructor, the Migratory Endoparasitic Phytonematode.</title>
        <authorList>
            <person name="Zhang H."/>
            <person name="Lin R."/>
            <person name="Xie B."/>
        </authorList>
    </citation>
    <scope>NUCLEOTIDE SEQUENCE</scope>
    <source>
        <strain evidence="11">BazhouSP</strain>
    </source>
</reference>
<proteinExistence type="inferred from homology"/>
<dbReference type="SUPFAM" id="SSF48264">
    <property type="entry name" value="Cytochrome P450"/>
    <property type="match status" value="1"/>
</dbReference>
<evidence type="ECO:0000256" key="3">
    <source>
        <dbReference type="ARBA" id="ARBA00022617"/>
    </source>
</evidence>
<dbReference type="GO" id="GO:0016705">
    <property type="term" value="F:oxidoreductase activity, acting on paired donors, with incorporation or reduction of molecular oxygen"/>
    <property type="evidence" value="ECO:0007669"/>
    <property type="project" value="InterPro"/>
</dbReference>
<keyword evidence="5 9" id="KW-0560">Oxidoreductase</keyword>
<dbReference type="EMBL" id="JAKKPZ010000002">
    <property type="protein sequence ID" value="KAI1725701.1"/>
    <property type="molecule type" value="Genomic_DNA"/>
</dbReference>
<keyword evidence="6 8" id="KW-0408">Iron</keyword>
<comment type="caution">
    <text evidence="11">The sequence shown here is derived from an EMBL/GenBank/DDBJ whole genome shotgun (WGS) entry which is preliminary data.</text>
</comment>
<evidence type="ECO:0000256" key="10">
    <source>
        <dbReference type="SAM" id="Coils"/>
    </source>
</evidence>
<dbReference type="InterPro" id="IPR002401">
    <property type="entry name" value="Cyt_P450_E_grp-I"/>
</dbReference>
<dbReference type="Pfam" id="PF00067">
    <property type="entry name" value="p450"/>
    <property type="match status" value="1"/>
</dbReference>
<dbReference type="PANTHER" id="PTHR24292">
    <property type="entry name" value="CYTOCHROME P450"/>
    <property type="match status" value="1"/>
</dbReference>
<evidence type="ECO:0000256" key="7">
    <source>
        <dbReference type="ARBA" id="ARBA00023033"/>
    </source>
</evidence>
<sequence length="459" mass="52600">MFIFWIFILLCIITAVLRYFLRKWTEEFGNVYGIMDGARKVLVVSDLALVHELLTTKFDIFEARKLNPLADELSEFNAGSILHATSFRWRRLRAIAATYFNSSKVKKAIPTLERITTRSLELLHEHCRDGKPVDIQPFLQKLTDDTIMQLIFGDGTKKERFFDEMYRALRAKKRSTEKIFSIVAAIFAWSRSTINAVNASLQTTNAYFNGCLFNSLAEYVKERRKEMTRISRDKSFKSYLDHLLESSEHPCGESLHADGSDDGSEFHNSEQKVSRYLMENEIVSACMNFLYAGHKTSARALISILQCLALNLDVQKKLLNEEIRDIEGELTFEKIERLKYLDCIIREALRLFPLGSEHVARKCTASTTLGLNIPIESGTYVMVDVMSLHLDPTLWGEDSEVFNPSSFGQGPRMCLGEKLAYVQLKVILVILLRNFTFIAENSTIVALWENRLLRHGPHL</sequence>
<evidence type="ECO:0000256" key="2">
    <source>
        <dbReference type="ARBA" id="ARBA00010617"/>
    </source>
</evidence>
<dbReference type="PANTHER" id="PTHR24292:SF54">
    <property type="entry name" value="CYP9F3-RELATED"/>
    <property type="match status" value="1"/>
</dbReference>
<comment type="similarity">
    <text evidence="2 9">Belongs to the cytochrome P450 family.</text>
</comment>
<keyword evidence="10" id="KW-0175">Coiled coil</keyword>
<keyword evidence="7 9" id="KW-0503">Monooxygenase</keyword>
<feature type="coiled-coil region" evidence="10">
    <location>
        <begin position="309"/>
        <end position="336"/>
    </location>
</feature>
<dbReference type="PROSITE" id="PS00086">
    <property type="entry name" value="CYTOCHROME_P450"/>
    <property type="match status" value="1"/>
</dbReference>
<dbReference type="InterPro" id="IPR017972">
    <property type="entry name" value="Cyt_P450_CS"/>
</dbReference>
<dbReference type="GO" id="GO:0004497">
    <property type="term" value="F:monooxygenase activity"/>
    <property type="evidence" value="ECO:0007669"/>
    <property type="project" value="UniProtKB-KW"/>
</dbReference>
<evidence type="ECO:0000256" key="6">
    <source>
        <dbReference type="ARBA" id="ARBA00023004"/>
    </source>
</evidence>
<keyword evidence="12" id="KW-1185">Reference proteome</keyword>
<protein>
    <submittedName>
        <fullName evidence="11">Cytochrome p450 domain-containing protein</fullName>
    </submittedName>
</protein>
<keyword evidence="4 8" id="KW-0479">Metal-binding</keyword>
<organism evidence="11 12">
    <name type="scientific">Ditylenchus destructor</name>
    <dbReference type="NCBI Taxonomy" id="166010"/>
    <lineage>
        <taxon>Eukaryota</taxon>
        <taxon>Metazoa</taxon>
        <taxon>Ecdysozoa</taxon>
        <taxon>Nematoda</taxon>
        <taxon>Chromadorea</taxon>
        <taxon>Rhabditida</taxon>
        <taxon>Tylenchina</taxon>
        <taxon>Tylenchomorpha</taxon>
        <taxon>Sphaerularioidea</taxon>
        <taxon>Anguinidae</taxon>
        <taxon>Anguininae</taxon>
        <taxon>Ditylenchus</taxon>
    </lineage>
</organism>
<evidence type="ECO:0000256" key="9">
    <source>
        <dbReference type="RuleBase" id="RU000461"/>
    </source>
</evidence>
<evidence type="ECO:0000313" key="12">
    <source>
        <dbReference type="Proteomes" id="UP001201812"/>
    </source>
</evidence>
<name>A0AAD4R5Y9_9BILA</name>
<keyword evidence="3 8" id="KW-0349">Heme</keyword>
<comment type="cofactor">
    <cofactor evidence="1 8">
        <name>heme</name>
        <dbReference type="ChEBI" id="CHEBI:30413"/>
    </cofactor>
</comment>
<dbReference type="Gene3D" id="1.10.630.10">
    <property type="entry name" value="Cytochrome P450"/>
    <property type="match status" value="1"/>
</dbReference>
<feature type="binding site" description="axial binding residue" evidence="8">
    <location>
        <position position="414"/>
    </location>
    <ligand>
        <name>heme</name>
        <dbReference type="ChEBI" id="CHEBI:30413"/>
    </ligand>
    <ligandPart>
        <name>Fe</name>
        <dbReference type="ChEBI" id="CHEBI:18248"/>
    </ligandPart>
</feature>
<dbReference type="InterPro" id="IPR001128">
    <property type="entry name" value="Cyt_P450"/>
</dbReference>
<dbReference type="AlphaFoldDB" id="A0AAD4R5Y9"/>
<gene>
    <name evidence="11" type="ORF">DdX_02377</name>
</gene>